<dbReference type="AlphaFoldDB" id="A0A5M3MKP9"/>
<comment type="caution">
    <text evidence="1">The sequence shown here is derived from an EMBL/GenBank/DDBJ whole genome shotgun (WGS) entry which is preliminary data.</text>
</comment>
<accession>A0A5M3MKP9</accession>
<dbReference type="EMBL" id="JH711581">
    <property type="protein sequence ID" value="EIW79131.1"/>
    <property type="molecule type" value="Genomic_DNA"/>
</dbReference>
<gene>
    <name evidence="1" type="ORF">CONPUDRAFT_74641</name>
</gene>
<dbReference type="RefSeq" id="XP_007770540.1">
    <property type="nucleotide sequence ID" value="XM_007772350.1"/>
</dbReference>
<protein>
    <submittedName>
        <fullName evidence="1">Uncharacterized protein</fullName>
    </submittedName>
</protein>
<sequence length="284" mass="31777">MYILPDNGRHSGIKTSWVEHHTRAGPQSTLSITKAHSFLSNINSAGYKTVVFKSAEDWDYWPNGAFKADISDKIHRKTRGLMVHWATSTYRVPSGPTLAKRWKKGHYSKHSCQGIITCENDSCQEEAQFINLCDNNPGAGPAKFIAGIPILSGDRCSVANISPTYVNISHVTKDCQKLKASVPRGGDTFILDFSYFDCSHPTFVTSGQISAVTVFTMQSKFMKSLLLKNYIADELVNGFVTDETHKYFADHNAFLLITATYLLELNYWVLVQFAYLNRATAGHY</sequence>
<reference evidence="2" key="1">
    <citation type="journal article" date="2012" name="Science">
        <title>The Paleozoic origin of enzymatic lignin decomposition reconstructed from 31 fungal genomes.</title>
        <authorList>
            <person name="Floudas D."/>
            <person name="Binder M."/>
            <person name="Riley R."/>
            <person name="Barry K."/>
            <person name="Blanchette R.A."/>
            <person name="Henrissat B."/>
            <person name="Martinez A.T."/>
            <person name="Otillar R."/>
            <person name="Spatafora J.W."/>
            <person name="Yadav J.S."/>
            <person name="Aerts A."/>
            <person name="Benoit I."/>
            <person name="Boyd A."/>
            <person name="Carlson A."/>
            <person name="Copeland A."/>
            <person name="Coutinho P.M."/>
            <person name="de Vries R.P."/>
            <person name="Ferreira P."/>
            <person name="Findley K."/>
            <person name="Foster B."/>
            <person name="Gaskell J."/>
            <person name="Glotzer D."/>
            <person name="Gorecki P."/>
            <person name="Heitman J."/>
            <person name="Hesse C."/>
            <person name="Hori C."/>
            <person name="Igarashi K."/>
            <person name="Jurgens J.A."/>
            <person name="Kallen N."/>
            <person name="Kersten P."/>
            <person name="Kohler A."/>
            <person name="Kuees U."/>
            <person name="Kumar T.K.A."/>
            <person name="Kuo A."/>
            <person name="LaButti K."/>
            <person name="Larrondo L.F."/>
            <person name="Lindquist E."/>
            <person name="Ling A."/>
            <person name="Lombard V."/>
            <person name="Lucas S."/>
            <person name="Lundell T."/>
            <person name="Martin R."/>
            <person name="McLaughlin D.J."/>
            <person name="Morgenstern I."/>
            <person name="Morin E."/>
            <person name="Murat C."/>
            <person name="Nagy L.G."/>
            <person name="Nolan M."/>
            <person name="Ohm R.A."/>
            <person name="Patyshakuliyeva A."/>
            <person name="Rokas A."/>
            <person name="Ruiz-Duenas F.J."/>
            <person name="Sabat G."/>
            <person name="Salamov A."/>
            <person name="Samejima M."/>
            <person name="Schmutz J."/>
            <person name="Slot J.C."/>
            <person name="St John F."/>
            <person name="Stenlid J."/>
            <person name="Sun H."/>
            <person name="Sun S."/>
            <person name="Syed K."/>
            <person name="Tsang A."/>
            <person name="Wiebenga A."/>
            <person name="Young D."/>
            <person name="Pisabarro A."/>
            <person name="Eastwood D.C."/>
            <person name="Martin F."/>
            <person name="Cullen D."/>
            <person name="Grigoriev I.V."/>
            <person name="Hibbett D.S."/>
        </authorList>
    </citation>
    <scope>NUCLEOTIDE SEQUENCE [LARGE SCALE GENOMIC DNA]</scope>
    <source>
        <strain evidence="2">RWD-64-598 SS2</strain>
    </source>
</reference>
<dbReference type="GeneID" id="19209273"/>
<dbReference type="Proteomes" id="UP000053558">
    <property type="component" value="Unassembled WGS sequence"/>
</dbReference>
<name>A0A5M3MKP9_CONPW</name>
<evidence type="ECO:0000313" key="2">
    <source>
        <dbReference type="Proteomes" id="UP000053558"/>
    </source>
</evidence>
<dbReference type="KEGG" id="cput:CONPUDRAFT_74641"/>
<organism evidence="1 2">
    <name type="scientific">Coniophora puteana (strain RWD-64-598)</name>
    <name type="common">Brown rot fungus</name>
    <dbReference type="NCBI Taxonomy" id="741705"/>
    <lineage>
        <taxon>Eukaryota</taxon>
        <taxon>Fungi</taxon>
        <taxon>Dikarya</taxon>
        <taxon>Basidiomycota</taxon>
        <taxon>Agaricomycotina</taxon>
        <taxon>Agaricomycetes</taxon>
        <taxon>Agaricomycetidae</taxon>
        <taxon>Boletales</taxon>
        <taxon>Coniophorineae</taxon>
        <taxon>Coniophoraceae</taxon>
        <taxon>Coniophora</taxon>
    </lineage>
</organism>
<dbReference type="OrthoDB" id="2651224at2759"/>
<keyword evidence="2" id="KW-1185">Reference proteome</keyword>
<proteinExistence type="predicted"/>
<evidence type="ECO:0000313" key="1">
    <source>
        <dbReference type="EMBL" id="EIW79131.1"/>
    </source>
</evidence>